<feature type="transmembrane region" description="Helical" evidence="1">
    <location>
        <begin position="135"/>
        <end position="156"/>
    </location>
</feature>
<evidence type="ECO:0000256" key="1">
    <source>
        <dbReference type="SAM" id="Phobius"/>
    </source>
</evidence>
<dbReference type="EMBL" id="KI396338">
    <property type="protein sequence ID" value="ERM97454.1"/>
    <property type="molecule type" value="Genomic_DNA"/>
</dbReference>
<gene>
    <name evidence="2" type="ORF">AMTR_s00124p00099520</name>
</gene>
<dbReference type="AlphaFoldDB" id="W1NRU3"/>
<keyword evidence="1" id="KW-0812">Transmembrane</keyword>
<dbReference type="HOGENOM" id="CLU_1671706_0_0_1"/>
<keyword evidence="1" id="KW-1133">Transmembrane helix</keyword>
<organism evidence="2 3">
    <name type="scientific">Amborella trichopoda</name>
    <dbReference type="NCBI Taxonomy" id="13333"/>
    <lineage>
        <taxon>Eukaryota</taxon>
        <taxon>Viridiplantae</taxon>
        <taxon>Streptophyta</taxon>
        <taxon>Embryophyta</taxon>
        <taxon>Tracheophyta</taxon>
        <taxon>Spermatophyta</taxon>
        <taxon>Magnoliopsida</taxon>
        <taxon>Amborellales</taxon>
        <taxon>Amborellaceae</taxon>
        <taxon>Amborella</taxon>
    </lineage>
</organism>
<dbReference type="Gramene" id="ERM97454">
    <property type="protein sequence ID" value="ERM97454"/>
    <property type="gene ID" value="AMTR_s00124p00099520"/>
</dbReference>
<keyword evidence="1" id="KW-0472">Membrane</keyword>
<reference evidence="3" key="1">
    <citation type="journal article" date="2013" name="Science">
        <title>The Amborella genome and the evolution of flowering plants.</title>
        <authorList>
            <consortium name="Amborella Genome Project"/>
        </authorList>
    </citation>
    <scope>NUCLEOTIDE SEQUENCE [LARGE SCALE GENOMIC DNA]</scope>
</reference>
<evidence type="ECO:0000313" key="3">
    <source>
        <dbReference type="Proteomes" id="UP000017836"/>
    </source>
</evidence>
<keyword evidence="3" id="KW-1185">Reference proteome</keyword>
<proteinExistence type="predicted"/>
<evidence type="ECO:0000313" key="2">
    <source>
        <dbReference type="EMBL" id="ERM97454.1"/>
    </source>
</evidence>
<feature type="transmembrane region" description="Helical" evidence="1">
    <location>
        <begin position="92"/>
        <end position="115"/>
    </location>
</feature>
<feature type="transmembrane region" description="Helical" evidence="1">
    <location>
        <begin position="52"/>
        <end position="71"/>
    </location>
</feature>
<name>W1NRU3_AMBTC</name>
<dbReference type="PROSITE" id="PS51257">
    <property type="entry name" value="PROKAR_LIPOPROTEIN"/>
    <property type="match status" value="1"/>
</dbReference>
<protein>
    <submittedName>
        <fullName evidence="2">Uncharacterized protein</fullName>
    </submittedName>
</protein>
<dbReference type="Proteomes" id="UP000017836">
    <property type="component" value="Unassembled WGS sequence"/>
</dbReference>
<accession>W1NRU3</accession>
<sequence length="158" mass="17518">MRAFPFSSSFLLSSCALVARHSSILPLRTYRRVQFFFLAACLLPLSPRALSSPIAACLLPSLLIAACLLPLSPRAHFLLYLSSRAFFLRTTLSLFISSHAFFLRSLSLCAFFPYSCTLSSFSPYRYTPTSFSPCALFSFAMRLLPSLLIVACLLPLSP</sequence>